<keyword evidence="3" id="KW-1185">Reference proteome</keyword>
<proteinExistence type="predicted"/>
<dbReference type="InterPro" id="IPR036291">
    <property type="entry name" value="NAD(P)-bd_dom_sf"/>
</dbReference>
<dbReference type="EMBL" id="PQIB02000005">
    <property type="protein sequence ID" value="RLN15906.1"/>
    <property type="molecule type" value="Genomic_DNA"/>
</dbReference>
<feature type="compositionally biased region" description="Basic and acidic residues" evidence="1">
    <location>
        <begin position="160"/>
        <end position="172"/>
    </location>
</feature>
<name>A0A3L6S7A8_PANMI</name>
<dbReference type="STRING" id="4540.A0A3L6S7A8"/>
<reference evidence="3" key="1">
    <citation type="journal article" date="2019" name="Nat. Commun.">
        <title>The genome of broomcorn millet.</title>
        <authorList>
            <person name="Zou C."/>
            <person name="Miki D."/>
            <person name="Li D."/>
            <person name="Tang Q."/>
            <person name="Xiao L."/>
            <person name="Rajput S."/>
            <person name="Deng P."/>
            <person name="Jia W."/>
            <person name="Huang R."/>
            <person name="Zhang M."/>
            <person name="Sun Y."/>
            <person name="Hu J."/>
            <person name="Fu X."/>
            <person name="Schnable P.S."/>
            <person name="Li F."/>
            <person name="Zhang H."/>
            <person name="Feng B."/>
            <person name="Zhu X."/>
            <person name="Liu R."/>
            <person name="Schnable J.C."/>
            <person name="Zhu J.-K."/>
            <person name="Zhang H."/>
        </authorList>
    </citation>
    <scope>NUCLEOTIDE SEQUENCE [LARGE SCALE GENOMIC DNA]</scope>
</reference>
<comment type="caution">
    <text evidence="2">The sequence shown here is derived from an EMBL/GenBank/DDBJ whole genome shotgun (WGS) entry which is preliminary data.</text>
</comment>
<evidence type="ECO:0000313" key="2">
    <source>
        <dbReference type="EMBL" id="RLN15906.1"/>
    </source>
</evidence>
<dbReference type="Proteomes" id="UP000275267">
    <property type="component" value="Unassembled WGS sequence"/>
</dbReference>
<evidence type="ECO:0000256" key="1">
    <source>
        <dbReference type="SAM" id="MobiDB-lite"/>
    </source>
</evidence>
<dbReference type="SUPFAM" id="SSF51735">
    <property type="entry name" value="NAD(P)-binding Rossmann-fold domains"/>
    <property type="match status" value="1"/>
</dbReference>
<feature type="compositionally biased region" description="Low complexity" evidence="1">
    <location>
        <begin position="104"/>
        <end position="119"/>
    </location>
</feature>
<feature type="region of interest" description="Disordered" evidence="1">
    <location>
        <begin position="84"/>
        <end position="119"/>
    </location>
</feature>
<evidence type="ECO:0000313" key="3">
    <source>
        <dbReference type="Proteomes" id="UP000275267"/>
    </source>
</evidence>
<protein>
    <submittedName>
        <fullName evidence="2">Uncharacterized protein</fullName>
    </submittedName>
</protein>
<dbReference type="Gene3D" id="3.40.50.720">
    <property type="entry name" value="NAD(P)-binding Rossmann-like Domain"/>
    <property type="match status" value="1"/>
</dbReference>
<gene>
    <name evidence="2" type="ORF">C2845_PM02G35300</name>
</gene>
<dbReference type="AlphaFoldDB" id="A0A3L6S7A8"/>
<sequence length="181" mass="18979">MTMRMVVTSDGYLGARLCAAVAGAGHDVRVFVLHGVDVSGLLLAADVAYGDVANEESLVAAFGGCDAVFDNRRGRRGVAPGRLHLPHCKGERSGGQEGGASWDSIRPPRGGGRRTSITRGTGGFCKTVASLSARCRDVSTPAMTARRLRSPSPESGPEVGDPRNDKRNERSSAETGMVELL</sequence>
<organism evidence="2 3">
    <name type="scientific">Panicum miliaceum</name>
    <name type="common">Proso millet</name>
    <name type="synonym">Broomcorn millet</name>
    <dbReference type="NCBI Taxonomy" id="4540"/>
    <lineage>
        <taxon>Eukaryota</taxon>
        <taxon>Viridiplantae</taxon>
        <taxon>Streptophyta</taxon>
        <taxon>Embryophyta</taxon>
        <taxon>Tracheophyta</taxon>
        <taxon>Spermatophyta</taxon>
        <taxon>Magnoliopsida</taxon>
        <taxon>Liliopsida</taxon>
        <taxon>Poales</taxon>
        <taxon>Poaceae</taxon>
        <taxon>PACMAD clade</taxon>
        <taxon>Panicoideae</taxon>
        <taxon>Panicodae</taxon>
        <taxon>Paniceae</taxon>
        <taxon>Panicinae</taxon>
        <taxon>Panicum</taxon>
        <taxon>Panicum sect. Panicum</taxon>
    </lineage>
</organism>
<dbReference type="OrthoDB" id="1702137at2759"/>
<feature type="region of interest" description="Disordered" evidence="1">
    <location>
        <begin position="140"/>
        <end position="181"/>
    </location>
</feature>
<accession>A0A3L6S7A8</accession>